<comment type="similarity">
    <text evidence="2">Belongs to the short-chain dehydrogenases/reductases (SDR) family.</text>
</comment>
<dbReference type="Gene3D" id="3.40.50.720">
    <property type="entry name" value="NAD(P)-binding Rossmann-like Domain"/>
    <property type="match status" value="1"/>
</dbReference>
<dbReference type="PRINTS" id="PR00081">
    <property type="entry name" value="GDHRDH"/>
</dbReference>
<dbReference type="PANTHER" id="PTHR43157">
    <property type="entry name" value="PHOSPHATIDYLINOSITOL-GLYCAN BIOSYNTHESIS CLASS F PROTEIN-RELATED"/>
    <property type="match status" value="1"/>
</dbReference>
<keyword evidence="1" id="KW-0560">Oxidoreductase</keyword>
<protein>
    <submittedName>
        <fullName evidence="3">NAD(P)-dependent dehydrogenase (Short-subunit alcohol dehydrogenase family)</fullName>
    </submittedName>
</protein>
<evidence type="ECO:0000256" key="2">
    <source>
        <dbReference type="RuleBase" id="RU000363"/>
    </source>
</evidence>
<name>A0A7W7RD79_9ACTN</name>
<dbReference type="RefSeq" id="WP_184574595.1">
    <property type="nucleotide sequence ID" value="NZ_JACHJT010000001.1"/>
</dbReference>
<evidence type="ECO:0000313" key="3">
    <source>
        <dbReference type="EMBL" id="MBB4929824.1"/>
    </source>
</evidence>
<dbReference type="GO" id="GO:0016491">
    <property type="term" value="F:oxidoreductase activity"/>
    <property type="evidence" value="ECO:0007669"/>
    <property type="project" value="UniProtKB-KW"/>
</dbReference>
<sequence length="278" mass="29438">MDYTTADSSGTAVLITGATQGLGYHLAAALAGTGATLLLHGRDPARLDATAKEIRGAAPACTVRTYTADLADLDQVRDLAARVRAAEPRLDVLVNNAAVGGGTDTARREVSPQGHELRLAVNHLAPTTLTRGLRELLGSSAPARVVNVASLGQEAIDLDDVQLQRRYEGVHAYCRSKLALIMGTFDLAEELRGSGVTANALHPAHLMPTQMVRQSGFTPETRLADGVAPTMRLVCDPALAGTTGRYFDRFADQPAHHQAYAPEARRRLAEITTALTSG</sequence>
<dbReference type="Proteomes" id="UP000523007">
    <property type="component" value="Unassembled WGS sequence"/>
</dbReference>
<dbReference type="EMBL" id="JACHJT010000001">
    <property type="protein sequence ID" value="MBB4929824.1"/>
    <property type="molecule type" value="Genomic_DNA"/>
</dbReference>
<dbReference type="SUPFAM" id="SSF51735">
    <property type="entry name" value="NAD(P)-binding Rossmann-fold domains"/>
    <property type="match status" value="1"/>
</dbReference>
<dbReference type="PRINTS" id="PR00080">
    <property type="entry name" value="SDRFAMILY"/>
</dbReference>
<evidence type="ECO:0000313" key="4">
    <source>
        <dbReference type="Proteomes" id="UP000523007"/>
    </source>
</evidence>
<dbReference type="InterPro" id="IPR036291">
    <property type="entry name" value="NAD(P)-bd_dom_sf"/>
</dbReference>
<dbReference type="AlphaFoldDB" id="A0A7W7RD79"/>
<reference evidence="3 4" key="1">
    <citation type="submission" date="2020-08" db="EMBL/GenBank/DDBJ databases">
        <title>Sequencing the genomes of 1000 actinobacteria strains.</title>
        <authorList>
            <person name="Klenk H.-P."/>
        </authorList>
    </citation>
    <scope>NUCLEOTIDE SEQUENCE [LARGE SCALE GENOMIC DNA]</scope>
    <source>
        <strain evidence="3 4">DSM 102030</strain>
    </source>
</reference>
<organism evidence="3 4">
    <name type="scientific">Lipingzhangella halophila</name>
    <dbReference type="NCBI Taxonomy" id="1783352"/>
    <lineage>
        <taxon>Bacteria</taxon>
        <taxon>Bacillati</taxon>
        <taxon>Actinomycetota</taxon>
        <taxon>Actinomycetes</taxon>
        <taxon>Streptosporangiales</taxon>
        <taxon>Nocardiopsidaceae</taxon>
        <taxon>Lipingzhangella</taxon>
    </lineage>
</organism>
<accession>A0A7W7RD79</accession>
<proteinExistence type="inferred from homology"/>
<gene>
    <name evidence="3" type="ORF">F4561_000644</name>
</gene>
<evidence type="ECO:0000256" key="1">
    <source>
        <dbReference type="ARBA" id="ARBA00023002"/>
    </source>
</evidence>
<keyword evidence="4" id="KW-1185">Reference proteome</keyword>
<comment type="caution">
    <text evidence="3">The sequence shown here is derived from an EMBL/GenBank/DDBJ whole genome shotgun (WGS) entry which is preliminary data.</text>
</comment>
<dbReference type="InterPro" id="IPR002347">
    <property type="entry name" value="SDR_fam"/>
</dbReference>
<dbReference type="Pfam" id="PF00106">
    <property type="entry name" value="adh_short"/>
    <property type="match status" value="1"/>
</dbReference>
<dbReference type="PANTHER" id="PTHR43157:SF31">
    <property type="entry name" value="PHOSPHATIDYLINOSITOL-GLYCAN BIOSYNTHESIS CLASS F PROTEIN"/>
    <property type="match status" value="1"/>
</dbReference>